<evidence type="ECO:0000313" key="2">
    <source>
        <dbReference type="EMBL" id="QEZ68534.1"/>
    </source>
</evidence>
<organism evidence="2 3">
    <name type="scientific">Paraclostridium bifermentans</name>
    <name type="common">Clostridium bifermentans</name>
    <dbReference type="NCBI Taxonomy" id="1490"/>
    <lineage>
        <taxon>Bacteria</taxon>
        <taxon>Bacillati</taxon>
        <taxon>Bacillota</taxon>
        <taxon>Clostridia</taxon>
        <taxon>Peptostreptococcales</taxon>
        <taxon>Peptostreptococcaceae</taxon>
        <taxon>Paraclostridium</taxon>
    </lineage>
</organism>
<dbReference type="InterPro" id="IPR016181">
    <property type="entry name" value="Acyl_CoA_acyltransferase"/>
</dbReference>
<protein>
    <submittedName>
        <fullName evidence="2">GNAT family N-acetyltransferase</fullName>
    </submittedName>
</protein>
<dbReference type="EMBL" id="CP032452">
    <property type="protein sequence ID" value="QEZ68534.1"/>
    <property type="molecule type" value="Genomic_DNA"/>
</dbReference>
<gene>
    <name evidence="2" type="ORF">D4A35_06115</name>
</gene>
<dbReference type="AlphaFoldDB" id="A0A5P3XDQ5"/>
<sequence length="261" mass="30778">MSEDKMILKLDECYHNQIIEYLRKEEDFNLFVIGDIERYGYDNQFFNIWGDLNTVGDINGLLIQYFDLLTLYSYDNSDLTCFIDHISSLPFSNINGKIETLKYIEPYINYDRKRIVNFCILKNRSYLNEYKLDSDVKKIRFGKIGKILSLYEDINEFQKPTIQSIRENLRTGRGYYIEKDKKIVSMAKSTSESSTHAMIVGVGTHPMYRNKGYATKCIVKLCNNLINEKKKPCLFYDNEDAGKIYKKLGFKEVGQWVIYYR</sequence>
<dbReference type="Proteomes" id="UP000326961">
    <property type="component" value="Chromosome"/>
</dbReference>
<evidence type="ECO:0000259" key="1">
    <source>
        <dbReference type="PROSITE" id="PS51186"/>
    </source>
</evidence>
<dbReference type="GO" id="GO:0016747">
    <property type="term" value="F:acyltransferase activity, transferring groups other than amino-acyl groups"/>
    <property type="evidence" value="ECO:0007669"/>
    <property type="project" value="InterPro"/>
</dbReference>
<reference evidence="2 3" key="1">
    <citation type="submission" date="2018-09" db="EMBL/GenBank/DDBJ databases">
        <title>A clostridial neurotoxin that targets Anopheles mosquitoes.</title>
        <authorList>
            <person name="Contreras E."/>
            <person name="Masuyer G."/>
            <person name="Qureshi N."/>
            <person name="Chawla S."/>
            <person name="Lim H.L."/>
            <person name="Chen J."/>
            <person name="Stenmark P."/>
            <person name="Gill S."/>
        </authorList>
    </citation>
    <scope>NUCLEOTIDE SEQUENCE [LARGE SCALE GENOMIC DNA]</scope>
    <source>
        <strain evidence="2 3">Cbm</strain>
    </source>
</reference>
<feature type="domain" description="N-acetyltransferase" evidence="1">
    <location>
        <begin position="134"/>
        <end position="261"/>
    </location>
</feature>
<name>A0A5P3XDQ5_PARBF</name>
<dbReference type="Pfam" id="PF12746">
    <property type="entry name" value="GNAT_acetyltran"/>
    <property type="match status" value="1"/>
</dbReference>
<evidence type="ECO:0000313" key="3">
    <source>
        <dbReference type="Proteomes" id="UP000326961"/>
    </source>
</evidence>
<dbReference type="PROSITE" id="PS51186">
    <property type="entry name" value="GNAT"/>
    <property type="match status" value="1"/>
</dbReference>
<dbReference type="SUPFAM" id="SSF55729">
    <property type="entry name" value="Acyl-CoA N-acyltransferases (Nat)"/>
    <property type="match status" value="1"/>
</dbReference>
<keyword evidence="2" id="KW-0808">Transferase</keyword>
<dbReference type="InterPro" id="IPR027365">
    <property type="entry name" value="GNAT_acetyltra_YdfB-like"/>
</dbReference>
<accession>A0A5P3XDQ5</accession>
<proteinExistence type="predicted"/>
<dbReference type="InterPro" id="IPR000182">
    <property type="entry name" value="GNAT_dom"/>
</dbReference>
<dbReference type="Gene3D" id="3.40.630.30">
    <property type="match status" value="1"/>
</dbReference>